<accession>A0ACB8Y513</accession>
<name>A0ACB8Y513_ARCLA</name>
<evidence type="ECO:0000313" key="1">
    <source>
        <dbReference type="EMBL" id="KAI3678850.1"/>
    </source>
</evidence>
<keyword evidence="2" id="KW-1185">Reference proteome</keyword>
<reference evidence="2" key="1">
    <citation type="journal article" date="2022" name="Mol. Ecol. Resour.">
        <title>The genomes of chicory, endive, great burdock and yacon provide insights into Asteraceae palaeo-polyploidization history and plant inulin production.</title>
        <authorList>
            <person name="Fan W."/>
            <person name="Wang S."/>
            <person name="Wang H."/>
            <person name="Wang A."/>
            <person name="Jiang F."/>
            <person name="Liu H."/>
            <person name="Zhao H."/>
            <person name="Xu D."/>
            <person name="Zhang Y."/>
        </authorList>
    </citation>
    <scope>NUCLEOTIDE SEQUENCE [LARGE SCALE GENOMIC DNA]</scope>
    <source>
        <strain evidence="2">cv. Niubang</strain>
    </source>
</reference>
<dbReference type="Proteomes" id="UP001055879">
    <property type="component" value="Linkage Group LG14"/>
</dbReference>
<dbReference type="EMBL" id="CM042060">
    <property type="protein sequence ID" value="KAI3678850.1"/>
    <property type="molecule type" value="Genomic_DNA"/>
</dbReference>
<comment type="caution">
    <text evidence="1">The sequence shown here is derived from an EMBL/GenBank/DDBJ whole genome shotgun (WGS) entry which is preliminary data.</text>
</comment>
<protein>
    <submittedName>
        <fullName evidence="1">Uncharacterized protein</fullName>
    </submittedName>
</protein>
<sequence>MVEKGCAPNAVTFNALMRNFSHHAMAPKVVELLKKMAENKVTLDASTVSLVVDLLSKDEKYMNCKSTNAGNGDRAAASCLRKLQQAGESGYQRGRRVLHDDYRISL</sequence>
<organism evidence="1 2">
    <name type="scientific">Arctium lappa</name>
    <name type="common">Greater burdock</name>
    <name type="synonym">Lappa major</name>
    <dbReference type="NCBI Taxonomy" id="4217"/>
    <lineage>
        <taxon>Eukaryota</taxon>
        <taxon>Viridiplantae</taxon>
        <taxon>Streptophyta</taxon>
        <taxon>Embryophyta</taxon>
        <taxon>Tracheophyta</taxon>
        <taxon>Spermatophyta</taxon>
        <taxon>Magnoliopsida</taxon>
        <taxon>eudicotyledons</taxon>
        <taxon>Gunneridae</taxon>
        <taxon>Pentapetalae</taxon>
        <taxon>asterids</taxon>
        <taxon>campanulids</taxon>
        <taxon>Asterales</taxon>
        <taxon>Asteraceae</taxon>
        <taxon>Carduoideae</taxon>
        <taxon>Cardueae</taxon>
        <taxon>Arctiinae</taxon>
        <taxon>Arctium</taxon>
    </lineage>
</organism>
<gene>
    <name evidence="1" type="ORF">L6452_38154</name>
</gene>
<evidence type="ECO:0000313" key="2">
    <source>
        <dbReference type="Proteomes" id="UP001055879"/>
    </source>
</evidence>
<proteinExistence type="predicted"/>
<reference evidence="1 2" key="2">
    <citation type="journal article" date="2022" name="Mol. Ecol. Resour.">
        <title>The genomes of chicory, endive, great burdock and yacon provide insights into Asteraceae paleo-polyploidization history and plant inulin production.</title>
        <authorList>
            <person name="Fan W."/>
            <person name="Wang S."/>
            <person name="Wang H."/>
            <person name="Wang A."/>
            <person name="Jiang F."/>
            <person name="Liu H."/>
            <person name="Zhao H."/>
            <person name="Xu D."/>
            <person name="Zhang Y."/>
        </authorList>
    </citation>
    <scope>NUCLEOTIDE SEQUENCE [LARGE SCALE GENOMIC DNA]</scope>
    <source>
        <strain evidence="2">cv. Niubang</strain>
    </source>
</reference>